<feature type="domain" description="Acyl-CoA oxidase/dehydrogenase middle" evidence="8">
    <location>
        <begin position="127"/>
        <end position="215"/>
    </location>
</feature>
<dbReference type="PANTHER" id="PTHR43292:SF3">
    <property type="entry name" value="ACYL-COA DEHYDROGENASE FADE29"/>
    <property type="match status" value="1"/>
</dbReference>
<dbReference type="InterPro" id="IPR009100">
    <property type="entry name" value="AcylCoA_DH/oxidase_NM_dom_sf"/>
</dbReference>
<name>A0A423ERP9_9PSED</name>
<dbReference type="FunFam" id="2.40.110.10:FF:000002">
    <property type="entry name" value="Acyl-CoA dehydrogenase fadE12"/>
    <property type="match status" value="1"/>
</dbReference>
<feature type="domain" description="Acyl-CoA dehydrogenase/oxidase N-terminal" evidence="9">
    <location>
        <begin position="6"/>
        <end position="123"/>
    </location>
</feature>
<dbReference type="InterPro" id="IPR006091">
    <property type="entry name" value="Acyl-CoA_Oxase/DH_mid-dom"/>
</dbReference>
<dbReference type="Pfam" id="PF00441">
    <property type="entry name" value="Acyl-CoA_dh_1"/>
    <property type="match status" value="1"/>
</dbReference>
<evidence type="ECO:0000313" key="11">
    <source>
        <dbReference type="Proteomes" id="UP000284656"/>
    </source>
</evidence>
<dbReference type="InterPro" id="IPR052161">
    <property type="entry name" value="Mycobact_Acyl-CoA_DH"/>
</dbReference>
<organism evidence="10 11">
    <name type="scientific">Pseudomonas poae</name>
    <dbReference type="NCBI Taxonomy" id="200451"/>
    <lineage>
        <taxon>Bacteria</taxon>
        <taxon>Pseudomonadati</taxon>
        <taxon>Pseudomonadota</taxon>
        <taxon>Gammaproteobacteria</taxon>
        <taxon>Pseudomonadales</taxon>
        <taxon>Pseudomonadaceae</taxon>
        <taxon>Pseudomonas</taxon>
    </lineage>
</organism>
<keyword evidence="4 6" id="KW-0274">FAD</keyword>
<evidence type="ECO:0000259" key="8">
    <source>
        <dbReference type="Pfam" id="PF02770"/>
    </source>
</evidence>
<dbReference type="InterPro" id="IPR013786">
    <property type="entry name" value="AcylCoA_DH/ox_N"/>
</dbReference>
<dbReference type="EMBL" id="MOAY01000081">
    <property type="protein sequence ID" value="ROM33981.1"/>
    <property type="molecule type" value="Genomic_DNA"/>
</dbReference>
<keyword evidence="3 6" id="KW-0285">Flavoprotein</keyword>
<comment type="cofactor">
    <cofactor evidence="1 6">
        <name>FAD</name>
        <dbReference type="ChEBI" id="CHEBI:57692"/>
    </cofactor>
</comment>
<accession>A0A423ERP9</accession>
<dbReference type="AlphaFoldDB" id="A0A423ERP9"/>
<dbReference type="InterPro" id="IPR037069">
    <property type="entry name" value="AcylCoA_DH/ox_N_sf"/>
</dbReference>
<dbReference type="SUPFAM" id="SSF56645">
    <property type="entry name" value="Acyl-CoA dehydrogenase NM domain-like"/>
    <property type="match status" value="1"/>
</dbReference>
<evidence type="ECO:0000256" key="3">
    <source>
        <dbReference type="ARBA" id="ARBA00022630"/>
    </source>
</evidence>
<reference evidence="10 11" key="1">
    <citation type="submission" date="2016-10" db="EMBL/GenBank/DDBJ databases">
        <title>Comparative genome analysis of multiple Pseudomonas spp. focuses on biocontrol and plant growth promoting traits.</title>
        <authorList>
            <person name="Tao X.-Y."/>
            <person name="Taylor C.G."/>
        </authorList>
    </citation>
    <scope>NUCLEOTIDE SEQUENCE [LARGE SCALE GENOMIC DNA]</scope>
    <source>
        <strain evidence="10 11">29G9</strain>
    </source>
</reference>
<dbReference type="Gene3D" id="2.40.110.10">
    <property type="entry name" value="Butyryl-CoA Dehydrogenase, subunit A, domain 2"/>
    <property type="match status" value="1"/>
</dbReference>
<protein>
    <submittedName>
        <fullName evidence="10">Acyl-CoA dehydrogenase</fullName>
    </submittedName>
</protein>
<dbReference type="Gene3D" id="1.20.140.10">
    <property type="entry name" value="Butyryl-CoA Dehydrogenase, subunit A, domain 3"/>
    <property type="match status" value="1"/>
</dbReference>
<evidence type="ECO:0000256" key="1">
    <source>
        <dbReference type="ARBA" id="ARBA00001974"/>
    </source>
</evidence>
<comment type="caution">
    <text evidence="10">The sequence shown here is derived from an EMBL/GenBank/DDBJ whole genome shotgun (WGS) entry which is preliminary data.</text>
</comment>
<sequence length="389" mass="42528">MKVDLSEEHQQFRATVRRYMSKEMMTGDFKAELDMAEFSHGGGPIYWQKLRKLGEDGWIRLSWPKALGGADADPVQQYLLVEEAKRVGFPWPALSANSIGPMVAKYAQPGIREKVVSEILSGQAYLAIGYSEPDAGSDLASLRTRAVREGDDWVINGQKIWTSCANFAQYIWLAARTDPDPAVRHKGISIFLVPTDTAGYSCTPIETLGVGTTATYYQDVRVPDSYRVGELNGGWSLITSQLNLERLSLANYGHVAVLYDQTLALLRSDPKGAGLLNQPWVQCNLALAKVRLEALKLLCLKALWVMSNGGNGMVEASATKVYGSELYVELGRLMSEILGPVALLRDGPGVLAGGLLEKWYRKGSVHTFGGGANEIQRNIVAHAGLGLPR</sequence>
<evidence type="ECO:0000256" key="4">
    <source>
        <dbReference type="ARBA" id="ARBA00022827"/>
    </source>
</evidence>
<dbReference type="GO" id="GO:0050660">
    <property type="term" value="F:flavin adenine dinucleotide binding"/>
    <property type="evidence" value="ECO:0007669"/>
    <property type="project" value="InterPro"/>
</dbReference>
<evidence type="ECO:0000256" key="5">
    <source>
        <dbReference type="ARBA" id="ARBA00023002"/>
    </source>
</evidence>
<dbReference type="RefSeq" id="WP_123718364.1">
    <property type="nucleotide sequence ID" value="NZ_MOAY01000081.1"/>
</dbReference>
<dbReference type="Pfam" id="PF02770">
    <property type="entry name" value="Acyl-CoA_dh_M"/>
    <property type="match status" value="1"/>
</dbReference>
<dbReference type="GO" id="GO:0005886">
    <property type="term" value="C:plasma membrane"/>
    <property type="evidence" value="ECO:0007669"/>
    <property type="project" value="TreeGrafter"/>
</dbReference>
<evidence type="ECO:0000313" key="10">
    <source>
        <dbReference type="EMBL" id="ROM33981.1"/>
    </source>
</evidence>
<evidence type="ECO:0000259" key="7">
    <source>
        <dbReference type="Pfam" id="PF00441"/>
    </source>
</evidence>
<dbReference type="SUPFAM" id="SSF47203">
    <property type="entry name" value="Acyl-CoA dehydrogenase C-terminal domain-like"/>
    <property type="match status" value="1"/>
</dbReference>
<evidence type="ECO:0000256" key="6">
    <source>
        <dbReference type="RuleBase" id="RU362125"/>
    </source>
</evidence>
<dbReference type="Pfam" id="PF02771">
    <property type="entry name" value="Acyl-CoA_dh_N"/>
    <property type="match status" value="1"/>
</dbReference>
<dbReference type="Gene3D" id="1.10.540.10">
    <property type="entry name" value="Acyl-CoA dehydrogenase/oxidase, N-terminal domain"/>
    <property type="match status" value="1"/>
</dbReference>
<comment type="similarity">
    <text evidence="2 6">Belongs to the acyl-CoA dehydrogenase family.</text>
</comment>
<keyword evidence="5 6" id="KW-0560">Oxidoreductase</keyword>
<gene>
    <name evidence="10" type="ORF">BK648_24805</name>
</gene>
<evidence type="ECO:0000256" key="2">
    <source>
        <dbReference type="ARBA" id="ARBA00009347"/>
    </source>
</evidence>
<dbReference type="InterPro" id="IPR009075">
    <property type="entry name" value="AcylCo_DH/oxidase_C"/>
</dbReference>
<proteinExistence type="inferred from homology"/>
<dbReference type="GO" id="GO:0016627">
    <property type="term" value="F:oxidoreductase activity, acting on the CH-CH group of donors"/>
    <property type="evidence" value="ECO:0007669"/>
    <property type="project" value="InterPro"/>
</dbReference>
<evidence type="ECO:0000259" key="9">
    <source>
        <dbReference type="Pfam" id="PF02771"/>
    </source>
</evidence>
<dbReference type="PANTHER" id="PTHR43292">
    <property type="entry name" value="ACYL-COA DEHYDROGENASE"/>
    <property type="match status" value="1"/>
</dbReference>
<dbReference type="Proteomes" id="UP000284656">
    <property type="component" value="Unassembled WGS sequence"/>
</dbReference>
<dbReference type="InterPro" id="IPR046373">
    <property type="entry name" value="Acyl-CoA_Oxase/DH_mid-dom_sf"/>
</dbReference>
<dbReference type="InterPro" id="IPR036250">
    <property type="entry name" value="AcylCo_DH-like_C"/>
</dbReference>
<feature type="domain" description="Acyl-CoA dehydrogenase/oxidase C-terminal" evidence="7">
    <location>
        <begin position="232"/>
        <end position="383"/>
    </location>
</feature>